<evidence type="ECO:0000313" key="2">
    <source>
        <dbReference type="Proteomes" id="UP001239213"/>
    </source>
</evidence>
<gene>
    <name evidence="1" type="ORF">CCUS01_06478</name>
</gene>
<name>A0AAI9Y3Q9_9PEZI</name>
<accession>A0AAI9Y3Q9</accession>
<keyword evidence="2" id="KW-1185">Reference proteome</keyword>
<dbReference type="EMBL" id="MPDP01000235">
    <property type="protein sequence ID" value="KAK1470376.1"/>
    <property type="molecule type" value="Genomic_DNA"/>
</dbReference>
<protein>
    <submittedName>
        <fullName evidence="1">Uncharacterized protein</fullName>
    </submittedName>
</protein>
<organism evidence="1 2">
    <name type="scientific">Colletotrichum cuscutae</name>
    <dbReference type="NCBI Taxonomy" id="1209917"/>
    <lineage>
        <taxon>Eukaryota</taxon>
        <taxon>Fungi</taxon>
        <taxon>Dikarya</taxon>
        <taxon>Ascomycota</taxon>
        <taxon>Pezizomycotina</taxon>
        <taxon>Sordariomycetes</taxon>
        <taxon>Hypocreomycetidae</taxon>
        <taxon>Glomerellales</taxon>
        <taxon>Glomerellaceae</taxon>
        <taxon>Colletotrichum</taxon>
        <taxon>Colletotrichum acutatum species complex</taxon>
    </lineage>
</organism>
<dbReference type="AlphaFoldDB" id="A0AAI9Y3Q9"/>
<proteinExistence type="predicted"/>
<dbReference type="Proteomes" id="UP001239213">
    <property type="component" value="Unassembled WGS sequence"/>
</dbReference>
<reference evidence="1" key="1">
    <citation type="submission" date="2016-11" db="EMBL/GenBank/DDBJ databases">
        <title>The genome sequence of Colletotrichum cuscutae.</title>
        <authorList>
            <person name="Baroncelli R."/>
        </authorList>
    </citation>
    <scope>NUCLEOTIDE SEQUENCE</scope>
    <source>
        <strain evidence="1">IMI 304802</strain>
    </source>
</reference>
<comment type="caution">
    <text evidence="1">The sequence shown here is derived from an EMBL/GenBank/DDBJ whole genome shotgun (WGS) entry which is preliminary data.</text>
</comment>
<sequence length="253" mass="28259">MLSDENQPCKEANPGVRCIGNHAVRFEGTDSADYLLQVLSMFLVHIDGALGSCVLPKRDSGSEVNPASQCPRCDLVRVTHYSAKCSHILDEGQTRQLNHVTPTLDKTPTNCRILKLKLSTLYASSTMLFALASFSTRRIIATQLATGDYELISGLRYWQTFVRLASLISANIEPLEVKNSQVEASPPEGLNYNQDQETKNLKCAGKSNMPRGGEMLRIWKRRCSASSLRVFIRLRTPVKKVFPAEEERRICIV</sequence>
<evidence type="ECO:0000313" key="1">
    <source>
        <dbReference type="EMBL" id="KAK1470376.1"/>
    </source>
</evidence>